<organism evidence="1 2">
    <name type="scientific">Rhodoplanes tepidamans</name>
    <name type="common">Rhodoplanes cryptolactis</name>
    <dbReference type="NCBI Taxonomy" id="200616"/>
    <lineage>
        <taxon>Bacteria</taxon>
        <taxon>Pseudomonadati</taxon>
        <taxon>Pseudomonadota</taxon>
        <taxon>Alphaproteobacteria</taxon>
        <taxon>Hyphomicrobiales</taxon>
        <taxon>Nitrobacteraceae</taxon>
        <taxon>Rhodoplanes</taxon>
    </lineage>
</organism>
<dbReference type="Proteomes" id="UP001165652">
    <property type="component" value="Unassembled WGS sequence"/>
</dbReference>
<protein>
    <submittedName>
        <fullName evidence="1">GIY-YIG nuclease family protein</fullName>
    </submittedName>
</protein>
<dbReference type="PANTHER" id="PTHR37460">
    <property type="entry name" value="ENDONUCLEASE III"/>
    <property type="match status" value="1"/>
</dbReference>
<dbReference type="Pfam" id="PF01986">
    <property type="entry name" value="DUF123"/>
    <property type="match status" value="1"/>
</dbReference>
<accession>A0ABT5JH90</accession>
<dbReference type="RefSeq" id="WP_272779917.1">
    <property type="nucleotide sequence ID" value="NZ_JAQQLI010000060.1"/>
</dbReference>
<proteinExistence type="predicted"/>
<dbReference type="PANTHER" id="PTHR37460:SF1">
    <property type="entry name" value="ENDONUCLEASE III"/>
    <property type="match status" value="1"/>
</dbReference>
<evidence type="ECO:0000313" key="1">
    <source>
        <dbReference type="EMBL" id="MDC7789088.1"/>
    </source>
</evidence>
<evidence type="ECO:0000313" key="2">
    <source>
        <dbReference type="Proteomes" id="UP001165652"/>
    </source>
</evidence>
<keyword evidence="2" id="KW-1185">Reference proteome</keyword>
<dbReference type="InterPro" id="IPR002837">
    <property type="entry name" value="DUF123"/>
</dbReference>
<dbReference type="CDD" id="cd10441">
    <property type="entry name" value="GIY-YIG_COG1833"/>
    <property type="match status" value="1"/>
</dbReference>
<name>A0ABT5JH90_RHOTP</name>
<sequence>MRLAGRLAGTLAPGRYLYCGSARGPGGLRARIARHLRRRKTLRWHVDRLTTRGTVIAVWAVPDGDECALAGALAGLPVPIPGFGASDCRRCPSHLFAWPDGAALPFGPPAVSRD</sequence>
<reference evidence="1" key="2">
    <citation type="submission" date="2023-02" db="EMBL/GenBank/DDBJ databases">
        <authorList>
            <person name="Rayyan A."/>
            <person name="Meyer T."/>
            <person name="Kyndt J.A."/>
        </authorList>
    </citation>
    <scope>NUCLEOTIDE SEQUENCE</scope>
    <source>
        <strain evidence="1">DSM 9987</strain>
    </source>
</reference>
<comment type="caution">
    <text evidence="1">The sequence shown here is derived from an EMBL/GenBank/DDBJ whole genome shotgun (WGS) entry which is preliminary data.</text>
</comment>
<reference evidence="1" key="1">
    <citation type="journal article" date="2023" name="Microbiol Resour">
        <title>Genome Sequences of Rhodoplanes serenus and Two Thermotolerant Strains, Rhodoplanes tepidamans and 'Rhodoplanes cryptolactis,' Further Refine the Genus.</title>
        <authorList>
            <person name="Rayyan A.A."/>
            <person name="Kyndt J.A."/>
        </authorList>
    </citation>
    <scope>NUCLEOTIDE SEQUENCE</scope>
    <source>
        <strain evidence="1">DSM 9987</strain>
    </source>
</reference>
<gene>
    <name evidence="1" type="ORF">PQJ73_25690</name>
</gene>
<dbReference type="EMBL" id="JAQQLI010000060">
    <property type="protein sequence ID" value="MDC7789088.1"/>
    <property type="molecule type" value="Genomic_DNA"/>
</dbReference>